<organism evidence="1 2">
    <name type="scientific">Merluccius polli</name>
    <name type="common">Benguela hake</name>
    <name type="synonym">Merluccius cadenati</name>
    <dbReference type="NCBI Taxonomy" id="89951"/>
    <lineage>
        <taxon>Eukaryota</taxon>
        <taxon>Metazoa</taxon>
        <taxon>Chordata</taxon>
        <taxon>Craniata</taxon>
        <taxon>Vertebrata</taxon>
        <taxon>Euteleostomi</taxon>
        <taxon>Actinopterygii</taxon>
        <taxon>Neopterygii</taxon>
        <taxon>Teleostei</taxon>
        <taxon>Neoteleostei</taxon>
        <taxon>Acanthomorphata</taxon>
        <taxon>Zeiogadaria</taxon>
        <taxon>Gadariae</taxon>
        <taxon>Gadiformes</taxon>
        <taxon>Gadoidei</taxon>
        <taxon>Merlucciidae</taxon>
        <taxon>Merluccius</taxon>
    </lineage>
</organism>
<dbReference type="EMBL" id="JAOPHQ010006322">
    <property type="protein sequence ID" value="KAK0131930.1"/>
    <property type="molecule type" value="Genomic_DNA"/>
</dbReference>
<keyword evidence="2" id="KW-1185">Reference proteome</keyword>
<evidence type="ECO:0000313" key="2">
    <source>
        <dbReference type="Proteomes" id="UP001174136"/>
    </source>
</evidence>
<sequence>MIEDILKGSPGGEKIMNEYARTKYLTDGRRRDMVKILVANMTNEHGTSPPRRIKEDYAKGIISLFPYLADPMSKLGYEHYYNAEDGSGYLAWRIKTLQKEASEGRPKRSRQSQTGAVFDKEKPYHVTLILSAIILGGPRADRDPFEEANWLNDERQCQEAIALMKHTADEAVVKEKMRLTLIYRQNVLHDPDKSSDILAIFPRFLDIPGLIDQDFRLLFGDSTSAKLLEKWSTNIKPKVIAQSRDLTQTVEVQDLIQNAVATEVEEGWDSDMSSLLMLVYILPPSSQGRKRPGKISARQACDCLVKFIKTGTSIQGHLDVIARSLQPYLLAVGPKKSRILSYFIVIDQHALPCKASNSLAAVDELFKAHFVFGTTYCKELTNLYTFLQTTVFDIDAETTKVNPRVAELRARMLQ</sequence>
<comment type="caution">
    <text evidence="1">The sequence shown here is derived from an EMBL/GenBank/DDBJ whole genome shotgun (WGS) entry which is preliminary data.</text>
</comment>
<dbReference type="AlphaFoldDB" id="A0AA47NNT3"/>
<dbReference type="Proteomes" id="UP001174136">
    <property type="component" value="Unassembled WGS sequence"/>
</dbReference>
<accession>A0AA47NNT3</accession>
<protein>
    <submittedName>
        <fullName evidence="1">Uncharacterized protein</fullName>
    </submittedName>
</protein>
<reference evidence="1" key="1">
    <citation type="journal article" date="2023" name="Front. Mar. Sci.">
        <title>A new Merluccius polli reference genome to investigate the effects of global change in West African waters.</title>
        <authorList>
            <person name="Mateo J.L."/>
            <person name="Blanco-Fernandez C."/>
            <person name="Garcia-Vazquez E."/>
            <person name="Machado-Schiaffino G."/>
        </authorList>
    </citation>
    <scope>NUCLEOTIDE SEQUENCE</scope>
    <source>
        <strain evidence="1">C29</strain>
        <tissue evidence="1">Fin</tissue>
    </source>
</reference>
<proteinExistence type="predicted"/>
<dbReference type="PANTHER" id="PTHR31025:SF29">
    <property type="entry name" value="SI:CH211-196P9.1"/>
    <property type="match status" value="1"/>
</dbReference>
<name>A0AA47NNT3_MERPO</name>
<evidence type="ECO:0000313" key="1">
    <source>
        <dbReference type="EMBL" id="KAK0131930.1"/>
    </source>
</evidence>
<dbReference type="PANTHER" id="PTHR31025">
    <property type="entry name" value="SI:CH211-196P9.1-RELATED"/>
    <property type="match status" value="1"/>
</dbReference>
<gene>
    <name evidence="1" type="ORF">N1851_033280</name>
</gene>